<protein>
    <recommendedName>
        <fullName evidence="4">Phosphate-selective porin O/P</fullName>
    </recommendedName>
</protein>
<keyword evidence="1" id="KW-0732">Signal</keyword>
<dbReference type="RefSeq" id="WP_249602300.1">
    <property type="nucleotide sequence ID" value="NZ_JAKHSK010000023.1"/>
</dbReference>
<dbReference type="Proteomes" id="UP001139521">
    <property type="component" value="Unassembled WGS sequence"/>
</dbReference>
<dbReference type="InterPro" id="IPR023614">
    <property type="entry name" value="Porin_dom_sf"/>
</dbReference>
<proteinExistence type="predicted"/>
<keyword evidence="3" id="KW-1185">Reference proteome</keyword>
<dbReference type="AlphaFoldDB" id="A0A9X1ZRA2"/>
<feature type="signal peptide" evidence="1">
    <location>
        <begin position="1"/>
        <end position="26"/>
    </location>
</feature>
<accession>A0A9X1ZRA2</accession>
<organism evidence="2 3">
    <name type="scientific">Zunongwangia pacifica</name>
    <dbReference type="NCBI Taxonomy" id="2911062"/>
    <lineage>
        <taxon>Bacteria</taxon>
        <taxon>Pseudomonadati</taxon>
        <taxon>Bacteroidota</taxon>
        <taxon>Flavobacteriia</taxon>
        <taxon>Flavobacteriales</taxon>
        <taxon>Flavobacteriaceae</taxon>
        <taxon>Zunongwangia</taxon>
    </lineage>
</organism>
<feature type="chain" id="PRO_5040902935" description="Phosphate-selective porin O/P" evidence="1">
    <location>
        <begin position="27"/>
        <end position="387"/>
    </location>
</feature>
<dbReference type="EMBL" id="JAKHSK010000023">
    <property type="protein sequence ID" value="MCL6219582.1"/>
    <property type="molecule type" value="Genomic_DNA"/>
</dbReference>
<evidence type="ECO:0000313" key="3">
    <source>
        <dbReference type="Proteomes" id="UP001139521"/>
    </source>
</evidence>
<sequence length="387" mass="44562">MNKQLLKNYFSLLLLLGIFLPYHNFAQEKDGEDNPKPKLTIGGALRFNYNLSSWKPEMQERGGDFGFDVFRLAVNGSYKNLYINAEYRLYSEAFGGGFLKQGWLGYKLDDKREVQMGLVQVPFGIERYNSHNWFLNLPYYVGLEDDYDMGIRYSYKGDMFEYHAAFFKNAEELTFGNNSPASTHRYSYDVVGNNKEVNQINGKILYKPNLDAMHKVGLSAQYGGLYNIETTKTGNRYALAVHYEYKSDDWFIKAQATKAEFNPKNAPGITRNIIEMGAYGTPYEVATNFEIYNFGTAHLFYINKDFVEKIEIYNDFGYMHKRIDGFGDSYMNVLGVLINSGPVSTYIDYAAGYNHSWLGGDFDNEFSTGDPDPKWEARFNINIGYYF</sequence>
<reference evidence="2" key="1">
    <citation type="submission" date="2022-01" db="EMBL/GenBank/DDBJ databases">
        <title>Genome sequencing of Zunongwangia sp. M21534 genome.</title>
        <authorList>
            <person name="Chen Y."/>
            <person name="Dong C."/>
            <person name="Shao Z."/>
        </authorList>
    </citation>
    <scope>NUCLEOTIDE SEQUENCE</scope>
    <source>
        <strain evidence="2">MCCC M21534</strain>
    </source>
</reference>
<evidence type="ECO:0000313" key="2">
    <source>
        <dbReference type="EMBL" id="MCL6219582.1"/>
    </source>
</evidence>
<gene>
    <name evidence="2" type="ORF">L1967_14900</name>
</gene>
<name>A0A9X1ZRA2_9FLAO</name>
<dbReference type="SUPFAM" id="SSF56935">
    <property type="entry name" value="Porins"/>
    <property type="match status" value="1"/>
</dbReference>
<evidence type="ECO:0000256" key="1">
    <source>
        <dbReference type="SAM" id="SignalP"/>
    </source>
</evidence>
<evidence type="ECO:0008006" key="4">
    <source>
        <dbReference type="Google" id="ProtNLM"/>
    </source>
</evidence>
<comment type="caution">
    <text evidence="2">The sequence shown here is derived from an EMBL/GenBank/DDBJ whole genome shotgun (WGS) entry which is preliminary data.</text>
</comment>
<dbReference type="Gene3D" id="2.40.160.10">
    <property type="entry name" value="Porin"/>
    <property type="match status" value="1"/>
</dbReference>